<proteinExistence type="predicted"/>
<keyword evidence="3" id="KW-1185">Reference proteome</keyword>
<reference evidence="2" key="1">
    <citation type="journal article" date="2023" name="Mol. Phylogenet. Evol.">
        <title>Genome-scale phylogeny and comparative genomics of the fungal order Sordariales.</title>
        <authorList>
            <person name="Hensen N."/>
            <person name="Bonometti L."/>
            <person name="Westerberg I."/>
            <person name="Brannstrom I.O."/>
            <person name="Guillou S."/>
            <person name="Cros-Aarteil S."/>
            <person name="Calhoun S."/>
            <person name="Haridas S."/>
            <person name="Kuo A."/>
            <person name="Mondo S."/>
            <person name="Pangilinan J."/>
            <person name="Riley R."/>
            <person name="LaButti K."/>
            <person name="Andreopoulos B."/>
            <person name="Lipzen A."/>
            <person name="Chen C."/>
            <person name="Yan M."/>
            <person name="Daum C."/>
            <person name="Ng V."/>
            <person name="Clum A."/>
            <person name="Steindorff A."/>
            <person name="Ohm R.A."/>
            <person name="Martin F."/>
            <person name="Silar P."/>
            <person name="Natvig D.O."/>
            <person name="Lalanne C."/>
            <person name="Gautier V."/>
            <person name="Ament-Velasquez S.L."/>
            <person name="Kruys A."/>
            <person name="Hutchinson M.I."/>
            <person name="Powell A.J."/>
            <person name="Barry K."/>
            <person name="Miller A.N."/>
            <person name="Grigoriev I.V."/>
            <person name="Debuchy R."/>
            <person name="Gladieux P."/>
            <person name="Hiltunen Thoren M."/>
            <person name="Johannesson H."/>
        </authorList>
    </citation>
    <scope>NUCLEOTIDE SEQUENCE</scope>
    <source>
        <strain evidence="2">CBS 141.50</strain>
    </source>
</reference>
<name>A0AAN6V726_9PEZI</name>
<evidence type="ECO:0000313" key="2">
    <source>
        <dbReference type="EMBL" id="KAK4145639.1"/>
    </source>
</evidence>
<feature type="region of interest" description="Disordered" evidence="1">
    <location>
        <begin position="93"/>
        <end position="131"/>
    </location>
</feature>
<feature type="region of interest" description="Disordered" evidence="1">
    <location>
        <begin position="197"/>
        <end position="235"/>
    </location>
</feature>
<dbReference type="EMBL" id="MU853567">
    <property type="protein sequence ID" value="KAK4145639.1"/>
    <property type="molecule type" value="Genomic_DNA"/>
</dbReference>
<dbReference type="Proteomes" id="UP001302676">
    <property type="component" value="Unassembled WGS sequence"/>
</dbReference>
<dbReference type="AlphaFoldDB" id="A0AAN6V726"/>
<reference evidence="2" key="2">
    <citation type="submission" date="2023-05" db="EMBL/GenBank/DDBJ databases">
        <authorList>
            <consortium name="Lawrence Berkeley National Laboratory"/>
            <person name="Steindorff A."/>
            <person name="Hensen N."/>
            <person name="Bonometti L."/>
            <person name="Westerberg I."/>
            <person name="Brannstrom I.O."/>
            <person name="Guillou S."/>
            <person name="Cros-Aarteil S."/>
            <person name="Calhoun S."/>
            <person name="Haridas S."/>
            <person name="Kuo A."/>
            <person name="Mondo S."/>
            <person name="Pangilinan J."/>
            <person name="Riley R."/>
            <person name="Labutti K."/>
            <person name="Andreopoulos B."/>
            <person name="Lipzen A."/>
            <person name="Chen C."/>
            <person name="Yanf M."/>
            <person name="Daum C."/>
            <person name="Ng V."/>
            <person name="Clum A."/>
            <person name="Ohm R."/>
            <person name="Martin F."/>
            <person name="Silar P."/>
            <person name="Natvig D."/>
            <person name="Lalanne C."/>
            <person name="Gautier V."/>
            <person name="Ament-Velasquez S.L."/>
            <person name="Kruys A."/>
            <person name="Hutchinson M.I."/>
            <person name="Powell A.J."/>
            <person name="Barry K."/>
            <person name="Miller A.N."/>
            <person name="Grigoriev I.V."/>
            <person name="Debuchy R."/>
            <person name="Gladieux P."/>
            <person name="Thoren M.H."/>
            <person name="Johannesson H."/>
        </authorList>
    </citation>
    <scope>NUCLEOTIDE SEQUENCE</scope>
    <source>
        <strain evidence="2">CBS 141.50</strain>
    </source>
</reference>
<sequence length="235" mass="26436">MAPPLAAAIVNRLTGFYQARFAQRESMRLQQEAIDFYQNVKDAVDIAAIDSLTLQERIEDLDFSLAAFHELTVGIHQAIDLWDSLPPKETAGVNLPWPKFPRPPPPTVESPPPPPNPPLQSLPNAPVLADPKVSNGARWQAQWAEWLEARTLDPADLVWFPTQEEPFYSQVQEALGTCEERKVQVVRDAKFQKFWKANRPWGRSGEGEEGKSVWTQPARDPEVLNGEVSPRTVPK</sequence>
<gene>
    <name evidence="2" type="ORF">C8A04DRAFT_26639</name>
</gene>
<dbReference type="GeneID" id="87816613"/>
<feature type="compositionally biased region" description="Pro residues" evidence="1">
    <location>
        <begin position="98"/>
        <end position="120"/>
    </location>
</feature>
<accession>A0AAN6V726</accession>
<comment type="caution">
    <text evidence="2">The sequence shown here is derived from an EMBL/GenBank/DDBJ whole genome shotgun (WGS) entry which is preliminary data.</text>
</comment>
<protein>
    <submittedName>
        <fullName evidence="2">Uncharacterized protein</fullName>
    </submittedName>
</protein>
<evidence type="ECO:0000313" key="3">
    <source>
        <dbReference type="Proteomes" id="UP001302676"/>
    </source>
</evidence>
<organism evidence="2 3">
    <name type="scientific">Dichotomopilus funicola</name>
    <dbReference type="NCBI Taxonomy" id="1934379"/>
    <lineage>
        <taxon>Eukaryota</taxon>
        <taxon>Fungi</taxon>
        <taxon>Dikarya</taxon>
        <taxon>Ascomycota</taxon>
        <taxon>Pezizomycotina</taxon>
        <taxon>Sordariomycetes</taxon>
        <taxon>Sordariomycetidae</taxon>
        <taxon>Sordariales</taxon>
        <taxon>Chaetomiaceae</taxon>
        <taxon>Dichotomopilus</taxon>
    </lineage>
</organism>
<dbReference type="RefSeq" id="XP_062639010.1">
    <property type="nucleotide sequence ID" value="XM_062780000.1"/>
</dbReference>
<evidence type="ECO:0000256" key="1">
    <source>
        <dbReference type="SAM" id="MobiDB-lite"/>
    </source>
</evidence>